<evidence type="ECO:0000256" key="2">
    <source>
        <dbReference type="ARBA" id="ARBA00022963"/>
    </source>
</evidence>
<gene>
    <name evidence="3" type="ORF">C2G38_2030896</name>
</gene>
<comment type="caution">
    <text evidence="3">The sequence shown here is derived from an EMBL/GenBank/DDBJ whole genome shotgun (WGS) entry which is preliminary data.</text>
</comment>
<dbReference type="GO" id="GO:0016042">
    <property type="term" value="P:lipid catabolic process"/>
    <property type="evidence" value="ECO:0007669"/>
    <property type="project" value="UniProtKB-KW"/>
</dbReference>
<accession>A0A397W2P4</accession>
<dbReference type="GO" id="GO:0004620">
    <property type="term" value="F:phospholipase activity"/>
    <property type="evidence" value="ECO:0007669"/>
    <property type="project" value="TreeGrafter"/>
</dbReference>
<dbReference type="PANTHER" id="PTHR24185">
    <property type="entry name" value="CALCIUM-INDEPENDENT PHOSPHOLIPASE A2-GAMMA"/>
    <property type="match status" value="1"/>
</dbReference>
<dbReference type="Gene3D" id="3.40.1090.10">
    <property type="entry name" value="Cytosolic phospholipase A2 catalytic domain"/>
    <property type="match status" value="1"/>
</dbReference>
<keyword evidence="1" id="KW-0378">Hydrolase</keyword>
<evidence type="ECO:0000256" key="1">
    <source>
        <dbReference type="ARBA" id="ARBA00022801"/>
    </source>
</evidence>
<dbReference type="Proteomes" id="UP000266673">
    <property type="component" value="Unassembled WGS sequence"/>
</dbReference>
<protein>
    <recommendedName>
        <fullName evidence="5">PNPLA domain-containing protein</fullName>
    </recommendedName>
</protein>
<sequence>MICNSEALYLDLGNNSADKYREFIKKLNNIVEHRNDRYKKELIYETDYLKNSHSNNCPVYNILSIDGGGTRGVLPALWLRKIKYRTHRPISHLFNMIARTSTGTGRYLTNPSNPDQSRNLLFWAQNLPRLMLSAQEGNTDHEMYNQLNNRYQRWQVFFEKPIKLDEHESIPYLLELGYQYIEELDCSDENPINALVESFDP</sequence>
<keyword evidence="4" id="KW-1185">Reference proteome</keyword>
<dbReference type="GO" id="GO:0016020">
    <property type="term" value="C:membrane"/>
    <property type="evidence" value="ECO:0007669"/>
    <property type="project" value="TreeGrafter"/>
</dbReference>
<reference evidence="3 4" key="1">
    <citation type="submission" date="2018-06" db="EMBL/GenBank/DDBJ databases">
        <title>Comparative genomics reveals the genomic features of Rhizophagus irregularis, R. cerebriforme, R. diaphanum and Gigaspora rosea, and their symbiotic lifestyle signature.</title>
        <authorList>
            <person name="Morin E."/>
            <person name="San Clemente H."/>
            <person name="Chen E.C.H."/>
            <person name="De La Providencia I."/>
            <person name="Hainaut M."/>
            <person name="Kuo A."/>
            <person name="Kohler A."/>
            <person name="Murat C."/>
            <person name="Tang N."/>
            <person name="Roy S."/>
            <person name="Loubradou J."/>
            <person name="Henrissat B."/>
            <person name="Grigoriev I.V."/>
            <person name="Corradi N."/>
            <person name="Roux C."/>
            <person name="Martin F.M."/>
        </authorList>
    </citation>
    <scope>NUCLEOTIDE SEQUENCE [LARGE SCALE GENOMIC DNA]</scope>
    <source>
        <strain evidence="3 4">DAOM 194757</strain>
    </source>
</reference>
<proteinExistence type="predicted"/>
<name>A0A397W2P4_9GLOM</name>
<keyword evidence="2" id="KW-0442">Lipid degradation</keyword>
<evidence type="ECO:0008006" key="5">
    <source>
        <dbReference type="Google" id="ProtNLM"/>
    </source>
</evidence>
<dbReference type="EMBL" id="QKWP01000167">
    <property type="protein sequence ID" value="RIB25616.1"/>
    <property type="molecule type" value="Genomic_DNA"/>
</dbReference>
<dbReference type="OrthoDB" id="1658288at2759"/>
<evidence type="ECO:0000313" key="3">
    <source>
        <dbReference type="EMBL" id="RIB25616.1"/>
    </source>
</evidence>
<keyword evidence="2" id="KW-0443">Lipid metabolism</keyword>
<organism evidence="3 4">
    <name type="scientific">Gigaspora rosea</name>
    <dbReference type="NCBI Taxonomy" id="44941"/>
    <lineage>
        <taxon>Eukaryota</taxon>
        <taxon>Fungi</taxon>
        <taxon>Fungi incertae sedis</taxon>
        <taxon>Mucoromycota</taxon>
        <taxon>Glomeromycotina</taxon>
        <taxon>Glomeromycetes</taxon>
        <taxon>Diversisporales</taxon>
        <taxon>Gigasporaceae</taxon>
        <taxon>Gigaspora</taxon>
    </lineage>
</organism>
<dbReference type="GO" id="GO:0006631">
    <property type="term" value="P:fatty acid metabolic process"/>
    <property type="evidence" value="ECO:0007669"/>
    <property type="project" value="TreeGrafter"/>
</dbReference>
<dbReference type="PANTHER" id="PTHR24185:SF1">
    <property type="entry name" value="CALCIUM-INDEPENDENT PHOSPHOLIPASE A2-GAMMA"/>
    <property type="match status" value="1"/>
</dbReference>
<dbReference type="AlphaFoldDB" id="A0A397W2P4"/>
<evidence type="ECO:0000313" key="4">
    <source>
        <dbReference type="Proteomes" id="UP000266673"/>
    </source>
</evidence>